<organism evidence="2 3">
    <name type="scientific">Sinimarinibacterium flocculans</name>
    <dbReference type="NCBI Taxonomy" id="985250"/>
    <lineage>
        <taxon>Bacteria</taxon>
        <taxon>Pseudomonadati</taxon>
        <taxon>Pseudomonadota</taxon>
        <taxon>Gammaproteobacteria</taxon>
        <taxon>Nevskiales</taxon>
        <taxon>Nevskiaceae</taxon>
        <taxon>Sinimarinibacterium</taxon>
    </lineage>
</organism>
<dbReference type="Pfam" id="PF03713">
    <property type="entry name" value="DUF305"/>
    <property type="match status" value="1"/>
</dbReference>
<dbReference type="Proteomes" id="UP000248330">
    <property type="component" value="Unassembled WGS sequence"/>
</dbReference>
<gene>
    <name evidence="2" type="ORF">C8D93_10259</name>
</gene>
<dbReference type="PANTHER" id="PTHR36933">
    <property type="entry name" value="SLL0788 PROTEIN"/>
    <property type="match status" value="1"/>
</dbReference>
<dbReference type="AlphaFoldDB" id="A0A318ECB0"/>
<dbReference type="OrthoDB" id="8603558at2"/>
<evidence type="ECO:0000259" key="1">
    <source>
        <dbReference type="Pfam" id="PF03713"/>
    </source>
</evidence>
<feature type="domain" description="DUF305" evidence="1">
    <location>
        <begin position="59"/>
        <end position="225"/>
    </location>
</feature>
<evidence type="ECO:0000313" key="2">
    <source>
        <dbReference type="EMBL" id="PXV70207.1"/>
    </source>
</evidence>
<dbReference type="InterPro" id="IPR005183">
    <property type="entry name" value="DUF305_CopM-like"/>
</dbReference>
<accession>A0A318ECB0</accession>
<evidence type="ECO:0000313" key="3">
    <source>
        <dbReference type="Proteomes" id="UP000248330"/>
    </source>
</evidence>
<dbReference type="Gene3D" id="1.20.1260.10">
    <property type="match status" value="1"/>
</dbReference>
<protein>
    <submittedName>
        <fullName evidence="2">Uncharacterized protein (DUF305 family)</fullName>
    </submittedName>
</protein>
<dbReference type="RefSeq" id="WP_146216501.1">
    <property type="nucleotide sequence ID" value="NZ_CAWNXA010000002.1"/>
</dbReference>
<proteinExistence type="predicted"/>
<dbReference type="InterPro" id="IPR012347">
    <property type="entry name" value="Ferritin-like"/>
</dbReference>
<sequence length="236" mass="25917">MNRLFGRTRANGDARTTRQATSVVLAAAIALLALGLFALALPRLGAPPAQAIPLPGPIDIGFAQSMSLHHQQAIGMAQLMLDGRPTPLTPLARSIVAEQLLELGEMRGWLRLWDAPLIAARQGMDWMRLADRPLAPEELDYLLDCQRSPTGMSGLATDHEVNRLHQLEGRERDAHFLRLMLAHHEGGLPMARFAAEQARVQVVRELAARVVLEQSKEVYLLQRMLAAMAAAEAPPR</sequence>
<dbReference type="PANTHER" id="PTHR36933:SF1">
    <property type="entry name" value="SLL0788 PROTEIN"/>
    <property type="match status" value="1"/>
</dbReference>
<keyword evidence="3" id="KW-1185">Reference proteome</keyword>
<comment type="caution">
    <text evidence="2">The sequence shown here is derived from an EMBL/GenBank/DDBJ whole genome shotgun (WGS) entry which is preliminary data.</text>
</comment>
<dbReference type="EMBL" id="QICN01000002">
    <property type="protein sequence ID" value="PXV70207.1"/>
    <property type="molecule type" value="Genomic_DNA"/>
</dbReference>
<reference evidence="2 3" key="1">
    <citation type="submission" date="2018-04" db="EMBL/GenBank/DDBJ databases">
        <title>Genomic Encyclopedia of Type Strains, Phase IV (KMG-IV): sequencing the most valuable type-strain genomes for metagenomic binning, comparative biology and taxonomic classification.</title>
        <authorList>
            <person name="Goeker M."/>
        </authorList>
    </citation>
    <scope>NUCLEOTIDE SEQUENCE [LARGE SCALE GENOMIC DNA]</scope>
    <source>
        <strain evidence="2 3">DSM 104150</strain>
    </source>
</reference>
<name>A0A318ECB0_9GAMM</name>